<protein>
    <submittedName>
        <fullName evidence="1">Uncharacterized protein</fullName>
    </submittedName>
</protein>
<reference evidence="1" key="1">
    <citation type="submission" date="2020-07" db="EMBL/GenBank/DDBJ databases">
        <title>Genome sequence and genetic diversity analysis of an under-domesticated orphan crop, white fonio (Digitaria exilis).</title>
        <authorList>
            <person name="Bennetzen J.L."/>
            <person name="Chen S."/>
            <person name="Ma X."/>
            <person name="Wang X."/>
            <person name="Yssel A.E.J."/>
            <person name="Chaluvadi S.R."/>
            <person name="Johnson M."/>
            <person name="Gangashetty P."/>
            <person name="Hamidou F."/>
            <person name="Sanogo M.D."/>
            <person name="Zwaenepoel A."/>
            <person name="Wallace J."/>
            <person name="Van De Peer Y."/>
            <person name="Van Deynze A."/>
        </authorList>
    </citation>
    <scope>NUCLEOTIDE SEQUENCE</scope>
    <source>
        <tissue evidence="1">Leaves</tissue>
    </source>
</reference>
<gene>
    <name evidence="1" type="ORF">HU200_016121</name>
</gene>
<dbReference type="AlphaFoldDB" id="A0A835FA74"/>
<organism evidence="1 2">
    <name type="scientific">Digitaria exilis</name>
    <dbReference type="NCBI Taxonomy" id="1010633"/>
    <lineage>
        <taxon>Eukaryota</taxon>
        <taxon>Viridiplantae</taxon>
        <taxon>Streptophyta</taxon>
        <taxon>Embryophyta</taxon>
        <taxon>Tracheophyta</taxon>
        <taxon>Spermatophyta</taxon>
        <taxon>Magnoliopsida</taxon>
        <taxon>Liliopsida</taxon>
        <taxon>Poales</taxon>
        <taxon>Poaceae</taxon>
        <taxon>PACMAD clade</taxon>
        <taxon>Panicoideae</taxon>
        <taxon>Panicodae</taxon>
        <taxon>Paniceae</taxon>
        <taxon>Anthephorinae</taxon>
        <taxon>Digitaria</taxon>
    </lineage>
</organism>
<evidence type="ECO:0000313" key="2">
    <source>
        <dbReference type="Proteomes" id="UP000636709"/>
    </source>
</evidence>
<comment type="caution">
    <text evidence="1">The sequence shown here is derived from an EMBL/GenBank/DDBJ whole genome shotgun (WGS) entry which is preliminary data.</text>
</comment>
<accession>A0A835FA74</accession>
<name>A0A835FA74_9POAL</name>
<dbReference type="EMBL" id="JACEFO010001605">
    <property type="protein sequence ID" value="KAF8732153.1"/>
    <property type="molecule type" value="Genomic_DNA"/>
</dbReference>
<dbReference type="Proteomes" id="UP000636709">
    <property type="component" value="Unassembled WGS sequence"/>
</dbReference>
<proteinExistence type="predicted"/>
<sequence>MRDTPMSRYQELATKLLTD</sequence>
<keyword evidence="2" id="KW-1185">Reference proteome</keyword>
<evidence type="ECO:0000313" key="1">
    <source>
        <dbReference type="EMBL" id="KAF8732153.1"/>
    </source>
</evidence>